<evidence type="ECO:0000313" key="8">
    <source>
        <dbReference type="EMBL" id="GHF21054.1"/>
    </source>
</evidence>
<dbReference type="Pfam" id="PF00588">
    <property type="entry name" value="SpoU_methylase"/>
    <property type="match status" value="1"/>
</dbReference>
<dbReference type="PIRSF" id="PIRSF029256">
    <property type="entry name" value="SpoU_TrmH_prd"/>
    <property type="match status" value="1"/>
</dbReference>
<dbReference type="SUPFAM" id="SSF75217">
    <property type="entry name" value="alpha/beta knot"/>
    <property type="match status" value="1"/>
</dbReference>
<evidence type="ECO:0000256" key="1">
    <source>
        <dbReference type="ARBA" id="ARBA00022490"/>
    </source>
</evidence>
<reference evidence="8" key="1">
    <citation type="journal article" date="2014" name="Int. J. Syst. Evol. Microbiol.">
        <title>Complete genome sequence of Corynebacterium casei LMG S-19264T (=DSM 44701T), isolated from a smear-ripened cheese.</title>
        <authorList>
            <consortium name="US DOE Joint Genome Institute (JGI-PGF)"/>
            <person name="Walter F."/>
            <person name="Albersmeier A."/>
            <person name="Kalinowski J."/>
            <person name="Ruckert C."/>
        </authorList>
    </citation>
    <scope>NUCLEOTIDE SEQUENCE</scope>
    <source>
        <strain evidence="8">KCTC 42590</strain>
    </source>
</reference>
<organism evidence="8 9">
    <name type="scientific">Kordiimonas sediminis</name>
    <dbReference type="NCBI Taxonomy" id="1735581"/>
    <lineage>
        <taxon>Bacteria</taxon>
        <taxon>Pseudomonadati</taxon>
        <taxon>Pseudomonadota</taxon>
        <taxon>Alphaproteobacteria</taxon>
        <taxon>Kordiimonadales</taxon>
        <taxon>Kordiimonadaceae</taxon>
        <taxon>Kordiimonas</taxon>
    </lineage>
</organism>
<accession>A0A919ART2</accession>
<name>A0A919ART2_9PROT</name>
<evidence type="ECO:0000256" key="2">
    <source>
        <dbReference type="ARBA" id="ARBA00022603"/>
    </source>
</evidence>
<dbReference type="Gene3D" id="3.40.1280.10">
    <property type="match status" value="1"/>
</dbReference>
<dbReference type="AlphaFoldDB" id="A0A919ART2"/>
<dbReference type="EMBL" id="BNCI01000001">
    <property type="protein sequence ID" value="GHF21054.1"/>
    <property type="molecule type" value="Genomic_DNA"/>
</dbReference>
<dbReference type="GO" id="GO:0008173">
    <property type="term" value="F:RNA methyltransferase activity"/>
    <property type="evidence" value="ECO:0007669"/>
    <property type="project" value="InterPro"/>
</dbReference>
<feature type="domain" description="tRNA/rRNA methyltransferase SpoU type" evidence="7">
    <location>
        <begin position="2"/>
        <end position="124"/>
    </location>
</feature>
<dbReference type="GO" id="GO:0003723">
    <property type="term" value="F:RNA binding"/>
    <property type="evidence" value="ECO:0007669"/>
    <property type="project" value="InterPro"/>
</dbReference>
<proteinExistence type="predicted"/>
<dbReference type="PANTHER" id="PTHR42971:SF1">
    <property type="entry name" value="TRNA (CYTIDINE(34)-2'-O)-METHYLTRANSFERASE"/>
    <property type="match status" value="1"/>
</dbReference>
<evidence type="ECO:0000259" key="7">
    <source>
        <dbReference type="Pfam" id="PF00588"/>
    </source>
</evidence>
<evidence type="ECO:0000256" key="5">
    <source>
        <dbReference type="ARBA" id="ARBA00022694"/>
    </source>
</evidence>
<dbReference type="Proteomes" id="UP000630923">
    <property type="component" value="Unassembled WGS sequence"/>
</dbReference>
<keyword evidence="5" id="KW-0819">tRNA processing</keyword>
<reference evidence="8" key="2">
    <citation type="submission" date="2020-09" db="EMBL/GenBank/DDBJ databases">
        <authorList>
            <person name="Sun Q."/>
            <person name="Kim S."/>
        </authorList>
    </citation>
    <scope>NUCLEOTIDE SEQUENCE</scope>
    <source>
        <strain evidence="8">KCTC 42590</strain>
    </source>
</reference>
<dbReference type="InterPro" id="IPR001537">
    <property type="entry name" value="SpoU_MeTrfase"/>
</dbReference>
<dbReference type="InterPro" id="IPR029028">
    <property type="entry name" value="Alpha/beta_knot_MTases"/>
</dbReference>
<evidence type="ECO:0000256" key="4">
    <source>
        <dbReference type="ARBA" id="ARBA00022691"/>
    </source>
</evidence>
<comment type="caution">
    <text evidence="8">The sequence shown here is derived from an EMBL/GenBank/DDBJ whole genome shotgun (WGS) entry which is preliminary data.</text>
</comment>
<feature type="binding site" evidence="6">
    <location>
        <position position="63"/>
    </location>
    <ligand>
        <name>S-adenosyl-L-methionine</name>
        <dbReference type="ChEBI" id="CHEBI:59789"/>
    </ligand>
</feature>
<keyword evidence="3" id="KW-0808">Transferase</keyword>
<keyword evidence="4 6" id="KW-0949">S-adenosyl-L-methionine</keyword>
<feature type="binding site" evidence="6">
    <location>
        <position position="85"/>
    </location>
    <ligand>
        <name>S-adenosyl-L-methionine</name>
        <dbReference type="ChEBI" id="CHEBI:59789"/>
    </ligand>
</feature>
<feature type="binding site" evidence="6">
    <location>
        <position position="105"/>
    </location>
    <ligand>
        <name>S-adenosyl-L-methionine</name>
        <dbReference type="ChEBI" id="CHEBI:59789"/>
    </ligand>
</feature>
<dbReference type="GO" id="GO:0002130">
    <property type="term" value="P:wobble position ribose methylation"/>
    <property type="evidence" value="ECO:0007669"/>
    <property type="project" value="TreeGrafter"/>
</dbReference>
<protein>
    <submittedName>
        <fullName evidence="8">tRNA (Cytidine(34)-2'-O)-methyltransferase</fullName>
    </submittedName>
</protein>
<evidence type="ECO:0000256" key="3">
    <source>
        <dbReference type="ARBA" id="ARBA00022679"/>
    </source>
</evidence>
<evidence type="ECO:0000256" key="6">
    <source>
        <dbReference type="PIRSR" id="PIRSR029256-1"/>
    </source>
</evidence>
<keyword evidence="9" id="KW-1185">Reference proteome</keyword>
<dbReference type="InterPro" id="IPR029026">
    <property type="entry name" value="tRNA_m1G_MTases_N"/>
</dbReference>
<keyword evidence="1" id="KW-0963">Cytoplasm</keyword>
<dbReference type="PANTHER" id="PTHR42971">
    <property type="entry name" value="TRNA (CYTIDINE(34)-2'-O)-METHYLTRANSFERASE"/>
    <property type="match status" value="1"/>
</dbReference>
<sequence>MLRLGACMGCAVHIIEPCGFPFSVKALRRSAMDYIDMVTIHHHMDWDAFEKWCATNRRRIVLLTTACSQKHTEFTYSETDILLVGRESGGVTDQVVAAADGKVRVPMQKQLRSLNVAVSMAMVLGEALRQTGSFDTLE</sequence>
<evidence type="ECO:0000313" key="9">
    <source>
        <dbReference type="Proteomes" id="UP000630923"/>
    </source>
</evidence>
<feature type="binding site" evidence="6">
    <location>
        <position position="113"/>
    </location>
    <ligand>
        <name>S-adenosyl-L-methionine</name>
        <dbReference type="ChEBI" id="CHEBI:59789"/>
    </ligand>
</feature>
<keyword evidence="2" id="KW-0489">Methyltransferase</keyword>
<gene>
    <name evidence="8" type="primary">trmL</name>
    <name evidence="8" type="ORF">GCM10017044_14970</name>
</gene>
<dbReference type="InterPro" id="IPR016914">
    <property type="entry name" value="TrmL"/>
</dbReference>